<dbReference type="AlphaFoldDB" id="A0A3B4EFS3"/>
<dbReference type="Gene3D" id="1.20.5.400">
    <property type="match status" value="1"/>
</dbReference>
<evidence type="ECO:0000256" key="3">
    <source>
        <dbReference type="ARBA" id="ARBA00023180"/>
    </source>
</evidence>
<dbReference type="PANTHER" id="PTHR46490:SF6">
    <property type="entry name" value="ASIALOGLYCOPROTEIN RECEPTOR 1-LIKE-RELATED"/>
    <property type="match status" value="1"/>
</dbReference>
<dbReference type="Ensembl" id="ENSPNAT00000038369.2">
    <property type="protein sequence ID" value="ENSPNAP00000034144.2"/>
    <property type="gene ID" value="ENSPNAG00000023244.2"/>
</dbReference>
<dbReference type="GeneTree" id="ENSGT01020000230338"/>
<dbReference type="InterPro" id="IPR052309">
    <property type="entry name" value="C-type_Lectin_Domain_Fam1"/>
</dbReference>
<feature type="coiled-coil region" evidence="4">
    <location>
        <begin position="109"/>
        <end position="143"/>
    </location>
</feature>
<proteinExistence type="predicted"/>
<evidence type="ECO:0000256" key="1">
    <source>
        <dbReference type="ARBA" id="ARBA00022734"/>
    </source>
</evidence>
<dbReference type="InterPro" id="IPR033989">
    <property type="entry name" value="CD209-like_CTLD"/>
</dbReference>
<evidence type="ECO:0000259" key="7">
    <source>
        <dbReference type="PROSITE" id="PS50041"/>
    </source>
</evidence>
<dbReference type="CDD" id="cd03590">
    <property type="entry name" value="CLECT_DC-SIGN_like"/>
    <property type="match status" value="1"/>
</dbReference>
<keyword evidence="3" id="KW-0325">Glycoprotein</keyword>
<keyword evidence="4" id="KW-0175">Coiled coil</keyword>
<evidence type="ECO:0000313" key="9">
    <source>
        <dbReference type="Proteomes" id="UP001501920"/>
    </source>
</evidence>
<dbReference type="RefSeq" id="XP_037388797.1">
    <property type="nucleotide sequence ID" value="XM_037532900.1"/>
</dbReference>
<keyword evidence="2" id="KW-1015">Disulfide bond</keyword>
<dbReference type="Gene3D" id="3.10.100.10">
    <property type="entry name" value="Mannose-Binding Protein A, subunit A"/>
    <property type="match status" value="1"/>
</dbReference>
<protein>
    <recommendedName>
        <fullName evidence="7">C-type lectin domain-containing protein</fullName>
    </recommendedName>
</protein>
<evidence type="ECO:0000256" key="5">
    <source>
        <dbReference type="SAM" id="MobiDB-lite"/>
    </source>
</evidence>
<dbReference type="OMA" id="ANEACVI"/>
<dbReference type="Pfam" id="PF00059">
    <property type="entry name" value="Lectin_C"/>
    <property type="match status" value="1"/>
</dbReference>
<keyword evidence="9" id="KW-1185">Reference proteome</keyword>
<evidence type="ECO:0000313" key="8">
    <source>
        <dbReference type="Ensembl" id="ENSPNAP00000034144.2"/>
    </source>
</evidence>
<dbReference type="STRING" id="42514.ENSPNAP00000034144"/>
<keyword evidence="6" id="KW-1133">Transmembrane helix</keyword>
<keyword evidence="6" id="KW-0472">Membrane</keyword>
<dbReference type="GeneID" id="108411549"/>
<dbReference type="InterPro" id="IPR001304">
    <property type="entry name" value="C-type_lectin-like"/>
</dbReference>
<dbReference type="InterPro" id="IPR016187">
    <property type="entry name" value="CTDL_fold"/>
</dbReference>
<dbReference type="Proteomes" id="UP001501920">
    <property type="component" value="Chromosome 22"/>
</dbReference>
<organism evidence="8 9">
    <name type="scientific">Pygocentrus nattereri</name>
    <name type="common">Red-bellied piranha</name>
    <dbReference type="NCBI Taxonomy" id="42514"/>
    <lineage>
        <taxon>Eukaryota</taxon>
        <taxon>Metazoa</taxon>
        <taxon>Chordata</taxon>
        <taxon>Craniata</taxon>
        <taxon>Vertebrata</taxon>
        <taxon>Euteleostomi</taxon>
        <taxon>Actinopterygii</taxon>
        <taxon>Neopterygii</taxon>
        <taxon>Teleostei</taxon>
        <taxon>Ostariophysi</taxon>
        <taxon>Characiformes</taxon>
        <taxon>Characoidei</taxon>
        <taxon>Pygocentrus</taxon>
    </lineage>
</organism>
<dbReference type="PROSITE" id="PS50041">
    <property type="entry name" value="C_TYPE_LECTIN_2"/>
    <property type="match status" value="1"/>
</dbReference>
<feature type="transmembrane region" description="Helical" evidence="6">
    <location>
        <begin position="79"/>
        <end position="102"/>
    </location>
</feature>
<evidence type="ECO:0000256" key="2">
    <source>
        <dbReference type="ARBA" id="ARBA00023157"/>
    </source>
</evidence>
<name>A0A3B4EFS3_PYGNA</name>
<reference evidence="8" key="3">
    <citation type="submission" date="2025-09" db="UniProtKB">
        <authorList>
            <consortium name="Ensembl"/>
        </authorList>
    </citation>
    <scope>IDENTIFICATION</scope>
</reference>
<evidence type="ECO:0000256" key="6">
    <source>
        <dbReference type="SAM" id="Phobius"/>
    </source>
</evidence>
<feature type="region of interest" description="Disordered" evidence="5">
    <location>
        <begin position="1"/>
        <end position="48"/>
    </location>
</feature>
<keyword evidence="1" id="KW-0430">Lectin</keyword>
<feature type="domain" description="C-type lectin" evidence="7">
    <location>
        <begin position="175"/>
        <end position="290"/>
    </location>
</feature>
<dbReference type="GO" id="GO:0030246">
    <property type="term" value="F:carbohydrate binding"/>
    <property type="evidence" value="ECO:0007669"/>
    <property type="project" value="UniProtKB-KW"/>
</dbReference>
<reference evidence="8 9" key="1">
    <citation type="submission" date="2020-10" db="EMBL/GenBank/DDBJ databases">
        <title>Pygocentrus nattereri (red-bellied piranha) genome, fPygNat1, primary haplotype.</title>
        <authorList>
            <person name="Myers G."/>
            <person name="Meyer A."/>
            <person name="Karagic N."/>
            <person name="Pippel M."/>
            <person name="Winkler S."/>
            <person name="Tracey A."/>
            <person name="Wood J."/>
            <person name="Formenti G."/>
            <person name="Howe K."/>
            <person name="Fedrigo O."/>
            <person name="Jarvis E.D."/>
        </authorList>
    </citation>
    <scope>NUCLEOTIDE SEQUENCE [LARGE SCALE GENOMIC DNA]</scope>
</reference>
<accession>A0A3B4EFS3</accession>
<reference evidence="8" key="2">
    <citation type="submission" date="2025-08" db="UniProtKB">
        <authorList>
            <consortium name="Ensembl"/>
        </authorList>
    </citation>
    <scope>IDENTIFICATION</scope>
</reference>
<sequence length="299" mass="34310">MRDEIYANSGFTADNRRNSDSSGYSYEDINDIETPQTRKGERDSGTVTAENTQIKNADKVDKTSLTHTASPQYRGCYRLTAVCLGLLCVLLLIGITVLWISYSNLTIEKDQLQTSYTNLTIERDQLERRFLEVTNERDQLKTNYTTVSHQLQNQRECLTTVSKLVKATQQGWIFFNTSLYYISPEKKIWSESRQDCRNRDADLVIINSKEEQDFTERQRRGQRAWIGLTDSEKEGVWKWVDGSALTTKFWRPSEPNGAANEACVIIGEGSDHVNNWADYPCRHTFVGICEKSVFRGVLE</sequence>
<dbReference type="SUPFAM" id="SSF56436">
    <property type="entry name" value="C-type lectin-like"/>
    <property type="match status" value="1"/>
</dbReference>
<dbReference type="PANTHER" id="PTHR46490">
    <property type="entry name" value="C-TYPE LECTIN DOMAIN FAMILY 12 MEMBER A-RELATED"/>
    <property type="match status" value="1"/>
</dbReference>
<dbReference type="InterPro" id="IPR016186">
    <property type="entry name" value="C-type_lectin-like/link_sf"/>
</dbReference>
<dbReference type="SMART" id="SM00034">
    <property type="entry name" value="CLECT"/>
    <property type="match status" value="1"/>
</dbReference>
<keyword evidence="6" id="KW-0812">Transmembrane</keyword>
<evidence type="ECO:0000256" key="4">
    <source>
        <dbReference type="SAM" id="Coils"/>
    </source>
</evidence>